<sequence>MAAAFARCFMLQSLAALAAVGAERINRCLGQAAETNERGTEERHEDLYSGAGPAGIQLGHFLKNASLDYVTFERQPQAATWFRKFPIHRKLISINRRNTRSTNAEFNLRHDWNSLLDVPIARFTNWTEDYFPSADVLADYLQAAADLQGESILYNHSVQRVRRSHSAASTGQSSLFEVSVQAPSGLLLWKCTVIIAAVGLWKAHVPENWIRGMEHTIGYEELAPWPGAAAFDGLSVLILGNGNGAFETSDAVRNFAADIGILGRREERFAHESNYVGDVRAARLTSLDSLHLKSLDDVFALAPGAGRLLELLPCASAGPGTGEAGNGWPESAFDTELQGFQGWPPVCALPDNSKKEFLLADHDPENPAVQEALARWAEHIHVRFASNFHRRGYDWHRFPAAMAVPCTSRTSRRQMHSANNMAIQNQVDDVKALKQLGKQAKHAVPGIDDVIAGRTQVLTINKSVARRLAKESAEFRSALPALMASTQGLYVEHDRFRKPFDVVIRALGWRMEPEPFQDLSVQLDATGSTRKWMPALSRQSTVTHGFDKKRFGSAGGFIHGFRYTAKTLFRCLMHQFEGRPFWHDSQHHYDWPGPGAEATACEVGQEPAATGTKSIQRLRRSLETTPHWNRLLTRLNEASGPYQMSCGALVDGLVYDRQQLRVTYYQDIPIDLFEAEFRQYPRLYFQFRYGKSSYLQRSDFLRTRLVAHKSSFLHPVLFYLMPNKSAENPSHSSRLHLVEDRWTDWAGREEVLAVHNFLSEVEKSIWQDVKPPKFHEGIDNLNLTCNHFEAAEDEEEDYEK</sequence>
<keyword evidence="2" id="KW-0732">Signal</keyword>
<evidence type="ECO:0000256" key="1">
    <source>
        <dbReference type="ARBA" id="ARBA00023002"/>
    </source>
</evidence>
<dbReference type="Gene3D" id="3.50.50.60">
    <property type="entry name" value="FAD/NAD(P)-binding domain"/>
    <property type="match status" value="1"/>
</dbReference>
<protein>
    <submittedName>
        <fullName evidence="3">FAD-dependent oxidoreductase domain-containing protein 2</fullName>
    </submittedName>
</protein>
<evidence type="ECO:0000313" key="3">
    <source>
        <dbReference type="EMBL" id="OLQ02914.1"/>
    </source>
</evidence>
<evidence type="ECO:0000313" key="4">
    <source>
        <dbReference type="Proteomes" id="UP000186817"/>
    </source>
</evidence>
<feature type="signal peptide" evidence="2">
    <location>
        <begin position="1"/>
        <end position="22"/>
    </location>
</feature>
<feature type="chain" id="PRO_5013294207" evidence="2">
    <location>
        <begin position="23"/>
        <end position="800"/>
    </location>
</feature>
<keyword evidence="1" id="KW-0560">Oxidoreductase</keyword>
<dbReference type="SUPFAM" id="SSF51905">
    <property type="entry name" value="FAD/NAD(P)-binding domain"/>
    <property type="match status" value="1"/>
</dbReference>
<dbReference type="AlphaFoldDB" id="A0A1Q9E654"/>
<evidence type="ECO:0000256" key="2">
    <source>
        <dbReference type="SAM" id="SignalP"/>
    </source>
</evidence>
<organism evidence="3 4">
    <name type="scientific">Symbiodinium microadriaticum</name>
    <name type="common">Dinoflagellate</name>
    <name type="synonym">Zooxanthella microadriatica</name>
    <dbReference type="NCBI Taxonomy" id="2951"/>
    <lineage>
        <taxon>Eukaryota</taxon>
        <taxon>Sar</taxon>
        <taxon>Alveolata</taxon>
        <taxon>Dinophyceae</taxon>
        <taxon>Suessiales</taxon>
        <taxon>Symbiodiniaceae</taxon>
        <taxon>Symbiodinium</taxon>
    </lineage>
</organism>
<dbReference type="OrthoDB" id="66881at2759"/>
<comment type="caution">
    <text evidence="3">The sequence shown here is derived from an EMBL/GenBank/DDBJ whole genome shotgun (WGS) entry which is preliminary data.</text>
</comment>
<dbReference type="Proteomes" id="UP000186817">
    <property type="component" value="Unassembled WGS sequence"/>
</dbReference>
<dbReference type="EMBL" id="LSRX01000250">
    <property type="protein sequence ID" value="OLQ02914.1"/>
    <property type="molecule type" value="Genomic_DNA"/>
</dbReference>
<dbReference type="InterPro" id="IPR036188">
    <property type="entry name" value="FAD/NAD-bd_sf"/>
</dbReference>
<proteinExistence type="predicted"/>
<name>A0A1Q9E654_SYMMI</name>
<keyword evidence="4" id="KW-1185">Reference proteome</keyword>
<dbReference type="PANTHER" id="PTHR43539">
    <property type="entry name" value="FLAVIN-BINDING MONOOXYGENASE-LIKE PROTEIN (AFU_ORTHOLOGUE AFUA_4G09220)"/>
    <property type="match status" value="1"/>
</dbReference>
<dbReference type="GO" id="GO:0005788">
    <property type="term" value="C:endoplasmic reticulum lumen"/>
    <property type="evidence" value="ECO:0007669"/>
    <property type="project" value="TreeGrafter"/>
</dbReference>
<dbReference type="PANTHER" id="PTHR43539:SF23">
    <property type="entry name" value="FAD-DEPENDENT OXIDOREDUCTASE DOMAIN-CONTAINING PROTEIN 2"/>
    <property type="match status" value="1"/>
</dbReference>
<dbReference type="Pfam" id="PF13738">
    <property type="entry name" value="Pyr_redox_3"/>
    <property type="match status" value="1"/>
</dbReference>
<dbReference type="GO" id="GO:0036503">
    <property type="term" value="P:ERAD pathway"/>
    <property type="evidence" value="ECO:0007669"/>
    <property type="project" value="TreeGrafter"/>
</dbReference>
<reference evidence="3 4" key="1">
    <citation type="submission" date="2016-02" db="EMBL/GenBank/DDBJ databases">
        <title>Genome analysis of coral dinoflagellate symbionts highlights evolutionary adaptations to a symbiotic lifestyle.</title>
        <authorList>
            <person name="Aranda M."/>
            <person name="Li Y."/>
            <person name="Liew Y.J."/>
            <person name="Baumgarten S."/>
            <person name="Simakov O."/>
            <person name="Wilson M."/>
            <person name="Piel J."/>
            <person name="Ashoor H."/>
            <person name="Bougouffa S."/>
            <person name="Bajic V.B."/>
            <person name="Ryu T."/>
            <person name="Ravasi T."/>
            <person name="Bayer T."/>
            <person name="Micklem G."/>
            <person name="Kim H."/>
            <person name="Bhak J."/>
            <person name="Lajeunesse T.C."/>
            <person name="Voolstra C.R."/>
        </authorList>
    </citation>
    <scope>NUCLEOTIDE SEQUENCE [LARGE SCALE GENOMIC DNA]</scope>
    <source>
        <strain evidence="3 4">CCMP2467</strain>
    </source>
</reference>
<gene>
    <name evidence="3" type="primary">Foxred2</name>
    <name evidence="3" type="ORF">AK812_SmicGene14154</name>
</gene>
<dbReference type="InterPro" id="IPR050982">
    <property type="entry name" value="Auxin_biosynth/cation_transpt"/>
</dbReference>
<accession>A0A1Q9E654</accession>
<dbReference type="GO" id="GO:0004497">
    <property type="term" value="F:monooxygenase activity"/>
    <property type="evidence" value="ECO:0007669"/>
    <property type="project" value="TreeGrafter"/>
</dbReference>
<dbReference type="GO" id="GO:0050660">
    <property type="term" value="F:flavin adenine dinucleotide binding"/>
    <property type="evidence" value="ECO:0007669"/>
    <property type="project" value="TreeGrafter"/>
</dbReference>